<dbReference type="Proteomes" id="UP000245207">
    <property type="component" value="Unassembled WGS sequence"/>
</dbReference>
<evidence type="ECO:0000259" key="3">
    <source>
        <dbReference type="PROSITE" id="PS50102"/>
    </source>
</evidence>
<accession>A0A2U1M5C3</accession>
<dbReference type="OrthoDB" id="1750209at2759"/>
<sequence length="485" mass="55488">MTIKYKQKTDSDGWIWRIGKYDRSMDGGARKSIDNPFAQSVENVSSSFFITNFPNTLDSKALWTWCMRHGKVVDVYIAKKLSKFGKRFGFIRFMGIKDENEFASKLSQQWIGSHHLYVSVARFKRPIANNREKPVKQTRKGSCHDKASMGVSSKESETIGMKHLVLNENDMLKFDDSDAVVLAKVRQVEIMTELYGILENEGFDEVEIHHVGGLWVWIEFKTQKVCLRFKSKDLKAYFSEKQHVVRGLVVEERMTWIEIEGLPLCAWGLEVYKKIGDNPSCGRVCIQTTEKQLISETIQVKVAEVSYLVRVRETKSWSIKIDKPKGVSESNYSLDGSDEEESNDGLNFVDQESKMSDGPADNKEQNKSMDGSDDVEQTFHESKGCLVEETFYNKDSLIDKEMGVDEKYVNENEELEQEIESESLSCPPGFENLRKENFHVNQLGSGRNQTTRCGTFFGKKKDRKTCTQIGERKGVISINDECSFN</sequence>
<comment type="caution">
    <text evidence="4">The sequence shown here is derived from an EMBL/GenBank/DDBJ whole genome shotgun (WGS) entry which is preliminary data.</text>
</comment>
<dbReference type="InterPro" id="IPR000504">
    <property type="entry name" value="RRM_dom"/>
</dbReference>
<dbReference type="InterPro" id="IPR012677">
    <property type="entry name" value="Nucleotide-bd_a/b_plait_sf"/>
</dbReference>
<reference evidence="4 5" key="1">
    <citation type="journal article" date="2018" name="Mol. Plant">
        <title>The genome of Artemisia annua provides insight into the evolution of Asteraceae family and artemisinin biosynthesis.</title>
        <authorList>
            <person name="Shen Q."/>
            <person name="Zhang L."/>
            <person name="Liao Z."/>
            <person name="Wang S."/>
            <person name="Yan T."/>
            <person name="Shi P."/>
            <person name="Liu M."/>
            <person name="Fu X."/>
            <person name="Pan Q."/>
            <person name="Wang Y."/>
            <person name="Lv Z."/>
            <person name="Lu X."/>
            <person name="Zhang F."/>
            <person name="Jiang W."/>
            <person name="Ma Y."/>
            <person name="Chen M."/>
            <person name="Hao X."/>
            <person name="Li L."/>
            <person name="Tang Y."/>
            <person name="Lv G."/>
            <person name="Zhou Y."/>
            <person name="Sun X."/>
            <person name="Brodelius P.E."/>
            <person name="Rose J.K.C."/>
            <person name="Tang K."/>
        </authorList>
    </citation>
    <scope>NUCLEOTIDE SEQUENCE [LARGE SCALE GENOMIC DNA]</scope>
    <source>
        <strain evidence="5">cv. Huhao1</strain>
        <tissue evidence="4">Leaf</tissue>
    </source>
</reference>
<dbReference type="SUPFAM" id="SSF54928">
    <property type="entry name" value="RNA-binding domain, RBD"/>
    <property type="match status" value="1"/>
</dbReference>
<feature type="compositionally biased region" description="Basic and acidic residues" evidence="2">
    <location>
        <begin position="351"/>
        <end position="367"/>
    </location>
</feature>
<dbReference type="AlphaFoldDB" id="A0A2U1M5C3"/>
<dbReference type="SMART" id="SM00360">
    <property type="entry name" value="RRM"/>
    <property type="match status" value="1"/>
</dbReference>
<evidence type="ECO:0000313" key="4">
    <source>
        <dbReference type="EMBL" id="PWA56451.1"/>
    </source>
</evidence>
<proteinExistence type="predicted"/>
<dbReference type="GO" id="GO:0003723">
    <property type="term" value="F:RNA binding"/>
    <property type="evidence" value="ECO:0007669"/>
    <property type="project" value="UniProtKB-UniRule"/>
</dbReference>
<keyword evidence="1" id="KW-0694">RNA-binding</keyword>
<protein>
    <recommendedName>
        <fullName evidence="3">RRM domain-containing protein</fullName>
    </recommendedName>
</protein>
<dbReference type="EMBL" id="PKPP01006452">
    <property type="protein sequence ID" value="PWA56451.1"/>
    <property type="molecule type" value="Genomic_DNA"/>
</dbReference>
<dbReference type="Pfam" id="PF00076">
    <property type="entry name" value="RRM_1"/>
    <property type="match status" value="1"/>
</dbReference>
<evidence type="ECO:0000313" key="5">
    <source>
        <dbReference type="Proteomes" id="UP000245207"/>
    </source>
</evidence>
<keyword evidence="5" id="KW-1185">Reference proteome</keyword>
<feature type="region of interest" description="Disordered" evidence="2">
    <location>
        <begin position="326"/>
        <end position="377"/>
    </location>
</feature>
<evidence type="ECO:0000256" key="1">
    <source>
        <dbReference type="PROSITE-ProRule" id="PRU00176"/>
    </source>
</evidence>
<feature type="domain" description="RRM" evidence="3">
    <location>
        <begin position="46"/>
        <end position="123"/>
    </location>
</feature>
<dbReference type="CDD" id="cd00590">
    <property type="entry name" value="RRM_SF"/>
    <property type="match status" value="1"/>
</dbReference>
<name>A0A2U1M5C3_ARTAN</name>
<dbReference type="InterPro" id="IPR035979">
    <property type="entry name" value="RBD_domain_sf"/>
</dbReference>
<dbReference type="Gene3D" id="3.30.70.330">
    <property type="match status" value="1"/>
</dbReference>
<evidence type="ECO:0000256" key="2">
    <source>
        <dbReference type="SAM" id="MobiDB-lite"/>
    </source>
</evidence>
<organism evidence="4 5">
    <name type="scientific">Artemisia annua</name>
    <name type="common">Sweet wormwood</name>
    <dbReference type="NCBI Taxonomy" id="35608"/>
    <lineage>
        <taxon>Eukaryota</taxon>
        <taxon>Viridiplantae</taxon>
        <taxon>Streptophyta</taxon>
        <taxon>Embryophyta</taxon>
        <taxon>Tracheophyta</taxon>
        <taxon>Spermatophyta</taxon>
        <taxon>Magnoliopsida</taxon>
        <taxon>eudicotyledons</taxon>
        <taxon>Gunneridae</taxon>
        <taxon>Pentapetalae</taxon>
        <taxon>asterids</taxon>
        <taxon>campanulids</taxon>
        <taxon>Asterales</taxon>
        <taxon>Asteraceae</taxon>
        <taxon>Asteroideae</taxon>
        <taxon>Anthemideae</taxon>
        <taxon>Artemisiinae</taxon>
        <taxon>Artemisia</taxon>
    </lineage>
</organism>
<dbReference type="PROSITE" id="PS50102">
    <property type="entry name" value="RRM"/>
    <property type="match status" value="1"/>
</dbReference>
<gene>
    <name evidence="4" type="ORF">CTI12_AA418650</name>
</gene>